<evidence type="ECO:0000256" key="8">
    <source>
        <dbReference type="ARBA" id="ARBA00023125"/>
    </source>
</evidence>
<dbReference type="InterPro" id="IPR003593">
    <property type="entry name" value="AAA+_ATPase"/>
</dbReference>
<dbReference type="RefSeq" id="WP_107674621.1">
    <property type="nucleotide sequence ID" value="NZ_PZKE01000025.1"/>
</dbReference>
<dbReference type="InterPro" id="IPR027417">
    <property type="entry name" value="P-loop_NTPase"/>
</dbReference>
<evidence type="ECO:0000256" key="4">
    <source>
        <dbReference type="ARBA" id="ARBA00022741"/>
    </source>
</evidence>
<dbReference type="GO" id="GO:0005524">
    <property type="term" value="F:ATP binding"/>
    <property type="evidence" value="ECO:0007669"/>
    <property type="project" value="UniProtKB-KW"/>
</dbReference>
<dbReference type="PROSITE" id="PS50045">
    <property type="entry name" value="SIGMA54_INTERACT_4"/>
    <property type="match status" value="1"/>
</dbReference>
<keyword evidence="4" id="KW-0547">Nucleotide-binding</keyword>
<dbReference type="SUPFAM" id="SSF52540">
    <property type="entry name" value="P-loop containing nucleoside triphosphate hydrolases"/>
    <property type="match status" value="1"/>
</dbReference>
<keyword evidence="8 12" id="KW-0238">DNA-binding</keyword>
<dbReference type="InterPro" id="IPR025943">
    <property type="entry name" value="Sigma_54_int_dom_ATP-bd_2"/>
</dbReference>
<accession>A0A2T4J4N4</accession>
<proteinExistence type="predicted"/>
<keyword evidence="16" id="KW-1185">Reference proteome</keyword>
<organism evidence="15 16">
    <name type="scientific">Fuscovulum blasticum DSM 2131</name>
    <dbReference type="NCBI Taxonomy" id="1188250"/>
    <lineage>
        <taxon>Bacteria</taxon>
        <taxon>Pseudomonadati</taxon>
        <taxon>Pseudomonadota</taxon>
        <taxon>Alphaproteobacteria</taxon>
        <taxon>Rhodobacterales</taxon>
        <taxon>Paracoccaceae</taxon>
        <taxon>Pseudogemmobacter</taxon>
    </lineage>
</organism>
<dbReference type="GO" id="GO:0009399">
    <property type="term" value="P:nitrogen fixation"/>
    <property type="evidence" value="ECO:0007669"/>
    <property type="project" value="UniProtKB-UniRule"/>
</dbReference>
<dbReference type="Gene3D" id="1.10.10.60">
    <property type="entry name" value="Homeodomain-like"/>
    <property type="match status" value="1"/>
</dbReference>
<dbReference type="Gene3D" id="3.40.50.300">
    <property type="entry name" value="P-loop containing nucleotide triphosphate hydrolases"/>
    <property type="match status" value="1"/>
</dbReference>
<feature type="compositionally biased region" description="Pro residues" evidence="13">
    <location>
        <begin position="527"/>
        <end position="539"/>
    </location>
</feature>
<evidence type="ECO:0000256" key="5">
    <source>
        <dbReference type="ARBA" id="ARBA00022840"/>
    </source>
</evidence>
<dbReference type="InterPro" id="IPR009057">
    <property type="entry name" value="Homeodomain-like_sf"/>
</dbReference>
<sequence length="593" mass="64026">MNDAVRPAAPSARADLSPTHRAAVRAARKEHLALNAVFEVAKVLTSTPDPIAALPGVLNILSSFLGLCHGSLSLLVEPDRPITSGARNPWAVAANSLGLTPKGPSTDYLPEQIAQMVFRTGVPISTWDLAEEFGAEAVPPVLAGQPVRLIAVPLRENARSHLVIGVLCAYRLAGEDGAGWWDRDISVLTMVSSLLEQSLRFRRMVARDRERVIEESRRALAMATAVVPQAPVSIDGIIGDSPAIAEVTARVRKIGPTRAPVLLRGESGTGKELFARAIHALSDRRDKPFVRVNCAALSETLLESELFGHEKGAFTGAMGLKKGRFELADGGTLFLDEIGEISHAFQAKLLRVLQEGELERVGGTRTIKVDFRLVTATNRDLEEAVAHGQFRADLYFRICVVPILLPPLRARPGDIRPLAQVFLDRFNRENGTKLSFAQNAFDTLCSCKFPGNVRELENCVNRAAALSNTDVIGLDVLACQQGSCLSADLWRLQKSDASPIGGLASGLIADPEPPALVTRPAPPVTIAPFAPPSPVPPPTGDSRRKTADMEREELLAAMNQAGWVQAKAARLLGMTPRQIAYAIRKHGIEIRRI</sequence>
<name>A0A2T4J4N4_FUSBL</name>
<dbReference type="PROSITE" id="PS00676">
    <property type="entry name" value="SIGMA54_INTERACT_2"/>
    <property type="match status" value="1"/>
</dbReference>
<dbReference type="PRINTS" id="PR01590">
    <property type="entry name" value="HTHFIS"/>
</dbReference>
<evidence type="ECO:0000256" key="13">
    <source>
        <dbReference type="SAM" id="MobiDB-lite"/>
    </source>
</evidence>
<dbReference type="PROSITE" id="PS00675">
    <property type="entry name" value="SIGMA54_INTERACT_1"/>
    <property type="match status" value="1"/>
</dbReference>
<feature type="region of interest" description="Disordered" evidence="13">
    <location>
        <begin position="1"/>
        <end position="20"/>
    </location>
</feature>
<keyword evidence="6 12" id="KW-0902">Two-component regulatory system</keyword>
<dbReference type="InterPro" id="IPR025662">
    <property type="entry name" value="Sigma_54_int_dom_ATP-bd_1"/>
</dbReference>
<evidence type="ECO:0000313" key="16">
    <source>
        <dbReference type="Proteomes" id="UP000241362"/>
    </source>
</evidence>
<dbReference type="PANTHER" id="PTHR32071:SF117">
    <property type="entry name" value="PTS-DEPENDENT DIHYDROXYACETONE KINASE OPERON REGULATORY PROTEIN-RELATED"/>
    <property type="match status" value="1"/>
</dbReference>
<evidence type="ECO:0000256" key="10">
    <source>
        <dbReference type="ARBA" id="ARBA00023163"/>
    </source>
</evidence>
<keyword evidence="5" id="KW-0067">ATP-binding</keyword>
<dbReference type="Pfam" id="PF25601">
    <property type="entry name" value="AAA_lid_14"/>
    <property type="match status" value="1"/>
</dbReference>
<keyword evidence="11 12" id="KW-0535">Nitrogen fixation</keyword>
<dbReference type="EMBL" id="PZKE01000025">
    <property type="protein sequence ID" value="PTE12862.1"/>
    <property type="molecule type" value="Genomic_DNA"/>
</dbReference>
<dbReference type="SUPFAM" id="SSF55781">
    <property type="entry name" value="GAF domain-like"/>
    <property type="match status" value="1"/>
</dbReference>
<dbReference type="GO" id="GO:0003700">
    <property type="term" value="F:DNA-binding transcription factor activity"/>
    <property type="evidence" value="ECO:0007669"/>
    <property type="project" value="UniProtKB-UniRule"/>
</dbReference>
<dbReference type="PROSITE" id="PS00688">
    <property type="entry name" value="SIGMA54_INTERACT_3"/>
    <property type="match status" value="1"/>
</dbReference>
<evidence type="ECO:0000256" key="3">
    <source>
        <dbReference type="ARBA" id="ARBA00015308"/>
    </source>
</evidence>
<dbReference type="GO" id="GO:0000160">
    <property type="term" value="P:phosphorelay signal transduction system"/>
    <property type="evidence" value="ECO:0007669"/>
    <property type="project" value="UniProtKB-UniRule"/>
</dbReference>
<dbReference type="Pfam" id="PF02954">
    <property type="entry name" value="HTH_8"/>
    <property type="match status" value="1"/>
</dbReference>
<dbReference type="Gene3D" id="1.10.8.60">
    <property type="match status" value="1"/>
</dbReference>
<dbReference type="GO" id="GO:0043565">
    <property type="term" value="F:sequence-specific DNA binding"/>
    <property type="evidence" value="ECO:0007669"/>
    <property type="project" value="InterPro"/>
</dbReference>
<evidence type="ECO:0000259" key="14">
    <source>
        <dbReference type="PROSITE" id="PS50045"/>
    </source>
</evidence>
<evidence type="ECO:0000256" key="6">
    <source>
        <dbReference type="ARBA" id="ARBA00023012"/>
    </source>
</evidence>
<evidence type="ECO:0000256" key="12">
    <source>
        <dbReference type="RuleBase" id="RU368029"/>
    </source>
</evidence>
<dbReference type="Pfam" id="PF01590">
    <property type="entry name" value="GAF"/>
    <property type="match status" value="1"/>
</dbReference>
<dbReference type="Pfam" id="PF00158">
    <property type="entry name" value="Sigma54_activat"/>
    <property type="match status" value="1"/>
</dbReference>
<comment type="function">
    <text evidence="1 12">Required for activation of most nif operons, which are directly involved in nitrogen fixation.</text>
</comment>
<evidence type="ECO:0000256" key="9">
    <source>
        <dbReference type="ARBA" id="ARBA00023159"/>
    </source>
</evidence>
<dbReference type="InterPro" id="IPR002197">
    <property type="entry name" value="HTH_Fis"/>
</dbReference>
<evidence type="ECO:0000256" key="2">
    <source>
        <dbReference type="ARBA" id="ARBA00011135"/>
    </source>
</evidence>
<evidence type="ECO:0000256" key="1">
    <source>
        <dbReference type="ARBA" id="ARBA00002167"/>
    </source>
</evidence>
<dbReference type="SMART" id="SM00065">
    <property type="entry name" value="GAF"/>
    <property type="match status" value="1"/>
</dbReference>
<comment type="subunit">
    <text evidence="2 12">Interacts with sigma-54.</text>
</comment>
<dbReference type="Proteomes" id="UP000241362">
    <property type="component" value="Unassembled WGS sequence"/>
</dbReference>
<evidence type="ECO:0000313" key="15">
    <source>
        <dbReference type="EMBL" id="PTE12862.1"/>
    </source>
</evidence>
<dbReference type="Gene3D" id="3.30.450.40">
    <property type="match status" value="1"/>
</dbReference>
<dbReference type="SMART" id="SM00382">
    <property type="entry name" value="AAA"/>
    <property type="match status" value="1"/>
</dbReference>
<dbReference type="PANTHER" id="PTHR32071">
    <property type="entry name" value="TRANSCRIPTIONAL REGULATORY PROTEIN"/>
    <property type="match status" value="1"/>
</dbReference>
<dbReference type="InterPro" id="IPR010113">
    <property type="entry name" value="Nif-specific_regulatory_prot"/>
</dbReference>
<dbReference type="CDD" id="cd00009">
    <property type="entry name" value="AAA"/>
    <property type="match status" value="1"/>
</dbReference>
<evidence type="ECO:0000256" key="11">
    <source>
        <dbReference type="ARBA" id="ARBA00023231"/>
    </source>
</evidence>
<evidence type="ECO:0000256" key="7">
    <source>
        <dbReference type="ARBA" id="ARBA00023015"/>
    </source>
</evidence>
<dbReference type="AlphaFoldDB" id="A0A2T4J4N4"/>
<protein>
    <recommendedName>
        <fullName evidence="3 12">Nif-specific regulatory protein</fullName>
    </recommendedName>
</protein>
<dbReference type="SUPFAM" id="SSF46689">
    <property type="entry name" value="Homeodomain-like"/>
    <property type="match status" value="1"/>
</dbReference>
<gene>
    <name evidence="15" type="primary">nifA</name>
    <name evidence="15" type="ORF">C5F44_16365</name>
</gene>
<keyword evidence="7 12" id="KW-0805">Transcription regulation</keyword>
<dbReference type="InterPro" id="IPR025944">
    <property type="entry name" value="Sigma_54_int_dom_CS"/>
</dbReference>
<feature type="domain" description="Sigma-54 factor interaction" evidence="14">
    <location>
        <begin position="237"/>
        <end position="465"/>
    </location>
</feature>
<dbReference type="FunFam" id="3.40.50.300:FF:000006">
    <property type="entry name" value="DNA-binding transcriptional regulator NtrC"/>
    <property type="match status" value="1"/>
</dbReference>
<dbReference type="NCBIfam" id="TIGR01817">
    <property type="entry name" value="nifA"/>
    <property type="match status" value="1"/>
</dbReference>
<comment type="caution">
    <text evidence="15">The sequence shown here is derived from an EMBL/GenBank/DDBJ whole genome shotgun (WGS) entry which is preliminary data.</text>
</comment>
<dbReference type="InterPro" id="IPR029016">
    <property type="entry name" value="GAF-like_dom_sf"/>
</dbReference>
<dbReference type="InterPro" id="IPR058031">
    <property type="entry name" value="AAA_lid_NorR"/>
</dbReference>
<reference evidence="15 16" key="1">
    <citation type="submission" date="2018-03" db="EMBL/GenBank/DDBJ databases">
        <title>Rhodobacter blasticus.</title>
        <authorList>
            <person name="Meyer T.E."/>
            <person name="Miller S."/>
            <person name="Lodha T."/>
            <person name="Gandham S."/>
            <person name="Chintalapati S."/>
            <person name="Chintalapati V.R."/>
        </authorList>
    </citation>
    <scope>NUCLEOTIDE SEQUENCE [LARGE SCALE GENOMIC DNA]</scope>
    <source>
        <strain evidence="15 16">DSM 2131</strain>
    </source>
</reference>
<dbReference type="InterPro" id="IPR002078">
    <property type="entry name" value="Sigma_54_int"/>
</dbReference>
<dbReference type="InterPro" id="IPR003018">
    <property type="entry name" value="GAF"/>
</dbReference>
<keyword evidence="9 12" id="KW-0010">Activator</keyword>
<keyword evidence="10 12" id="KW-0804">Transcription</keyword>
<feature type="region of interest" description="Disordered" evidence="13">
    <location>
        <begin position="527"/>
        <end position="546"/>
    </location>
</feature>